<dbReference type="PROSITE" id="PS51084">
    <property type="entry name" value="HIT_2"/>
    <property type="match status" value="1"/>
</dbReference>
<dbReference type="InterPro" id="IPR011146">
    <property type="entry name" value="HIT-like"/>
</dbReference>
<evidence type="ECO:0000256" key="1">
    <source>
        <dbReference type="PROSITE-ProRule" id="PRU00464"/>
    </source>
</evidence>
<evidence type="ECO:0000259" key="2">
    <source>
        <dbReference type="PROSITE" id="PS51084"/>
    </source>
</evidence>
<name>A0ABX7RD89_9GAMM</name>
<dbReference type="PANTHER" id="PTHR46648">
    <property type="entry name" value="HIT FAMILY PROTEIN 1"/>
    <property type="match status" value="1"/>
</dbReference>
<dbReference type="SUPFAM" id="SSF54197">
    <property type="entry name" value="HIT-like"/>
    <property type="match status" value="1"/>
</dbReference>
<dbReference type="RefSeq" id="WP_200604616.1">
    <property type="nucleotide sequence ID" value="NZ_CP071517.1"/>
</dbReference>
<feature type="domain" description="HIT" evidence="2">
    <location>
        <begin position="7"/>
        <end position="114"/>
    </location>
</feature>
<dbReference type="InterPro" id="IPR001310">
    <property type="entry name" value="Histidine_triad_HIT"/>
</dbReference>
<dbReference type="Gene3D" id="3.30.428.10">
    <property type="entry name" value="HIT-like"/>
    <property type="match status" value="1"/>
</dbReference>
<dbReference type="PANTHER" id="PTHR46648:SF1">
    <property type="entry name" value="ADENOSINE 5'-MONOPHOSPHORAMIDASE HNT1"/>
    <property type="match status" value="1"/>
</dbReference>
<dbReference type="InterPro" id="IPR036265">
    <property type="entry name" value="HIT-like_sf"/>
</dbReference>
<reference evidence="3 4" key="1">
    <citation type="submission" date="2021-02" db="EMBL/GenBank/DDBJ databases">
        <title>Lysobacter arenosi sp. nov., isolated from soil of gangwondo yeongwol, south Korea.</title>
        <authorList>
            <person name="Kim K.R."/>
            <person name="Kim K.H."/>
            <person name="Jeon C.O."/>
        </authorList>
    </citation>
    <scope>NUCLEOTIDE SEQUENCE [LARGE SCALE GENOMIC DNA]</scope>
    <source>
        <strain evidence="3 4">R7</strain>
    </source>
</reference>
<protein>
    <submittedName>
        <fullName evidence="3">HIT family protein</fullName>
    </submittedName>
</protein>
<evidence type="ECO:0000313" key="4">
    <source>
        <dbReference type="Proteomes" id="UP000663400"/>
    </source>
</evidence>
<dbReference type="PRINTS" id="PR00332">
    <property type="entry name" value="HISTRIAD"/>
</dbReference>
<gene>
    <name evidence="3" type="ORF">HIV01_002130</name>
</gene>
<dbReference type="Proteomes" id="UP000663400">
    <property type="component" value="Chromosome"/>
</dbReference>
<feature type="short sequence motif" description="Histidine triad motif" evidence="1">
    <location>
        <begin position="99"/>
        <end position="103"/>
    </location>
</feature>
<dbReference type="EMBL" id="CP071517">
    <property type="protein sequence ID" value="QSX75377.1"/>
    <property type="molecule type" value="Genomic_DNA"/>
</dbReference>
<evidence type="ECO:0000313" key="3">
    <source>
        <dbReference type="EMBL" id="QSX75377.1"/>
    </source>
</evidence>
<proteinExistence type="predicted"/>
<accession>A0ABX7RD89</accession>
<dbReference type="Pfam" id="PF01230">
    <property type="entry name" value="HIT"/>
    <property type="match status" value="1"/>
</dbReference>
<keyword evidence="4" id="KW-1185">Reference proteome</keyword>
<organism evidence="3 4">
    <name type="scientific">Lysobacter arenosi</name>
    <dbReference type="NCBI Taxonomy" id="2795387"/>
    <lineage>
        <taxon>Bacteria</taxon>
        <taxon>Pseudomonadati</taxon>
        <taxon>Pseudomonadota</taxon>
        <taxon>Gammaproteobacteria</taxon>
        <taxon>Lysobacterales</taxon>
        <taxon>Lysobacteraceae</taxon>
        <taxon>Lysobacter</taxon>
    </lineage>
</organism>
<sequence>MTTTDCPFCAIAACQAPASIVFEDELTMAFIGLRQFHAGHTLVIPRRHMNDVRELDPATGAALMATVSLVTRAVGEAFPNKGLSLWHSIGEAAFQEVAHMHIHIHPRMPDDDFLRVYPAAPPTPDRATLDAHADVLRAQLRRIRDGR</sequence>